<comment type="caution">
    <text evidence="1">The sequence shown here is derived from an EMBL/GenBank/DDBJ whole genome shotgun (WGS) entry which is preliminary data.</text>
</comment>
<keyword evidence="2" id="KW-1185">Reference proteome</keyword>
<proteinExistence type="predicted"/>
<protein>
    <submittedName>
        <fullName evidence="1">Uncharacterized protein</fullName>
    </submittedName>
</protein>
<evidence type="ECO:0000313" key="1">
    <source>
        <dbReference type="EMBL" id="GBF82434.1"/>
    </source>
</evidence>
<dbReference type="Proteomes" id="UP000287247">
    <property type="component" value="Unassembled WGS sequence"/>
</dbReference>
<accession>A0A401IME6</accession>
<reference evidence="2" key="1">
    <citation type="submission" date="2017-05" db="EMBL/GenBank/DDBJ databases">
        <title>Physiological properties and genetic analysis related to exopolysaccharide production of fresh-water unicellular cyanobacterium Aphanothece sacrum, Suizenji Nori, that has been cultured as a food source in Japan.</title>
        <authorList>
            <person name="Kanesaki Y."/>
            <person name="Yoshikawa S."/>
            <person name="Ohki K."/>
        </authorList>
    </citation>
    <scope>NUCLEOTIDE SEQUENCE [LARGE SCALE GENOMIC DNA]</scope>
    <source>
        <strain evidence="2">FPU1</strain>
    </source>
</reference>
<dbReference type="AlphaFoldDB" id="A0A401IME6"/>
<evidence type="ECO:0000313" key="2">
    <source>
        <dbReference type="Proteomes" id="UP000287247"/>
    </source>
</evidence>
<name>A0A401IME6_APHSA</name>
<sequence length="77" mass="8030">MVGKLFNFFMDGVSITVGTEFFDFESSGSITTVFAGGIAGNSGTTLVSICPALGTFYSNNEADTFFAGHSLIEQVSA</sequence>
<dbReference type="EMBL" id="BDQK01000016">
    <property type="protein sequence ID" value="GBF82434.1"/>
    <property type="molecule type" value="Genomic_DNA"/>
</dbReference>
<gene>
    <name evidence="1" type="ORF">AsFPU1_3863</name>
</gene>
<organism evidence="1 2">
    <name type="scientific">Aphanothece sacrum FPU1</name>
    <dbReference type="NCBI Taxonomy" id="1920663"/>
    <lineage>
        <taxon>Bacteria</taxon>
        <taxon>Bacillati</taxon>
        <taxon>Cyanobacteriota</taxon>
        <taxon>Cyanophyceae</taxon>
        <taxon>Oscillatoriophycideae</taxon>
        <taxon>Chroococcales</taxon>
        <taxon>Aphanothecaceae</taxon>
        <taxon>Aphanothece</taxon>
    </lineage>
</organism>